<reference evidence="2 3" key="1">
    <citation type="journal article" date="2016" name="Nat. Commun.">
        <title>Thousands of microbial genomes shed light on interconnected biogeochemical processes in an aquifer system.</title>
        <authorList>
            <person name="Anantharaman K."/>
            <person name="Brown C.T."/>
            <person name="Hug L.A."/>
            <person name="Sharon I."/>
            <person name="Castelle C.J."/>
            <person name="Probst A.J."/>
            <person name="Thomas B.C."/>
            <person name="Singh A."/>
            <person name="Wilkins M.J."/>
            <person name="Karaoz U."/>
            <person name="Brodie E.L."/>
            <person name="Williams K.H."/>
            <person name="Hubbard S.S."/>
            <person name="Banfield J.F."/>
        </authorList>
    </citation>
    <scope>NUCLEOTIDE SEQUENCE [LARGE SCALE GENOMIC DNA]</scope>
</reference>
<keyword evidence="1" id="KW-0472">Membrane</keyword>
<evidence type="ECO:0000313" key="2">
    <source>
        <dbReference type="EMBL" id="OGH04757.1"/>
    </source>
</evidence>
<dbReference type="EMBL" id="MFNF01000001">
    <property type="protein sequence ID" value="OGH04757.1"/>
    <property type="molecule type" value="Genomic_DNA"/>
</dbReference>
<accession>A0A1F6H2Y3</accession>
<evidence type="ECO:0000256" key="1">
    <source>
        <dbReference type="SAM" id="Phobius"/>
    </source>
</evidence>
<keyword evidence="1" id="KW-1133">Transmembrane helix</keyword>
<organism evidence="2 3">
    <name type="scientific">Candidatus Lambdaproteobacteria bacterium RIFOXYD2_FULL_56_26</name>
    <dbReference type="NCBI Taxonomy" id="1817773"/>
    <lineage>
        <taxon>Bacteria</taxon>
        <taxon>Pseudomonadati</taxon>
        <taxon>Pseudomonadota</taxon>
        <taxon>Candidatus Lambdaproteobacteria</taxon>
    </lineage>
</organism>
<proteinExistence type="predicted"/>
<feature type="transmembrane region" description="Helical" evidence="1">
    <location>
        <begin position="32"/>
        <end position="55"/>
    </location>
</feature>
<keyword evidence="1" id="KW-0812">Transmembrane</keyword>
<dbReference type="Proteomes" id="UP000177583">
    <property type="component" value="Unassembled WGS sequence"/>
</dbReference>
<comment type="caution">
    <text evidence="2">The sequence shown here is derived from an EMBL/GenBank/DDBJ whole genome shotgun (WGS) entry which is preliminary data.</text>
</comment>
<protein>
    <recommendedName>
        <fullName evidence="4">DUF2892 domain-containing protein</fullName>
    </recommendedName>
</protein>
<sequence length="66" mass="7254">MCRERIHRLMMASVIGTGATLVHQGFGFGEYVLWFVVGMLVVYATANFCPSVWILGKLGLKSCSEA</sequence>
<evidence type="ECO:0008006" key="4">
    <source>
        <dbReference type="Google" id="ProtNLM"/>
    </source>
</evidence>
<gene>
    <name evidence="2" type="ORF">A2557_07155</name>
</gene>
<name>A0A1F6H2Y3_9PROT</name>
<evidence type="ECO:0000313" key="3">
    <source>
        <dbReference type="Proteomes" id="UP000177583"/>
    </source>
</evidence>
<dbReference type="AlphaFoldDB" id="A0A1F6H2Y3"/>